<dbReference type="AlphaFoldDB" id="A0A4E0RAP2"/>
<sequence length="97" mass="10998">MIVLGIILEYEQGGSVKTRSLDLLELTCNSDTEDILQEICSREPLITEKRKLQVYDLIERLKSKLANDDKTKFGSYKVLRAHILPLTNVAFNKSGSQ</sequence>
<protein>
    <submittedName>
        <fullName evidence="1">WD repeat-containing protein 69</fullName>
    </submittedName>
</protein>
<gene>
    <name evidence="1" type="ORF">D915_005811</name>
</gene>
<evidence type="ECO:0000313" key="2">
    <source>
        <dbReference type="Proteomes" id="UP000230066"/>
    </source>
</evidence>
<reference evidence="1" key="1">
    <citation type="submission" date="2019-03" db="EMBL/GenBank/DDBJ databases">
        <title>Improved annotation for the trematode Fasciola hepatica.</title>
        <authorList>
            <person name="Choi Y.-J."/>
            <person name="Martin J."/>
            <person name="Mitreva M."/>
        </authorList>
    </citation>
    <scope>NUCLEOTIDE SEQUENCE [LARGE SCALE GENOMIC DNA]</scope>
</reference>
<name>A0A4E0RAP2_FASHE</name>
<organism evidence="1 2">
    <name type="scientific">Fasciola hepatica</name>
    <name type="common">Liver fluke</name>
    <dbReference type="NCBI Taxonomy" id="6192"/>
    <lineage>
        <taxon>Eukaryota</taxon>
        <taxon>Metazoa</taxon>
        <taxon>Spiralia</taxon>
        <taxon>Lophotrochozoa</taxon>
        <taxon>Platyhelminthes</taxon>
        <taxon>Trematoda</taxon>
        <taxon>Digenea</taxon>
        <taxon>Plagiorchiida</taxon>
        <taxon>Echinostomata</taxon>
        <taxon>Echinostomatoidea</taxon>
        <taxon>Fasciolidae</taxon>
        <taxon>Fasciola</taxon>
    </lineage>
</organism>
<evidence type="ECO:0000313" key="1">
    <source>
        <dbReference type="EMBL" id="THD23424.1"/>
    </source>
</evidence>
<accession>A0A4E0RAP2</accession>
<keyword evidence="2" id="KW-1185">Reference proteome</keyword>
<dbReference type="EMBL" id="JXXN02002155">
    <property type="protein sequence ID" value="THD23424.1"/>
    <property type="molecule type" value="Genomic_DNA"/>
</dbReference>
<comment type="caution">
    <text evidence="1">The sequence shown here is derived from an EMBL/GenBank/DDBJ whole genome shotgun (WGS) entry which is preliminary data.</text>
</comment>
<dbReference type="Proteomes" id="UP000230066">
    <property type="component" value="Unassembled WGS sequence"/>
</dbReference>
<proteinExistence type="predicted"/>